<feature type="domain" description="Gfo/Idh/MocA-like oxidoreductase N-terminal" evidence="1">
    <location>
        <begin position="5"/>
        <end position="123"/>
    </location>
</feature>
<accession>A0A7C1JM83</accession>
<dbReference type="GO" id="GO:0000166">
    <property type="term" value="F:nucleotide binding"/>
    <property type="evidence" value="ECO:0007669"/>
    <property type="project" value="InterPro"/>
</dbReference>
<dbReference type="Pfam" id="PF01408">
    <property type="entry name" value="GFO_IDH_MocA"/>
    <property type="match status" value="1"/>
</dbReference>
<dbReference type="EMBL" id="DSMG01000151">
    <property type="protein sequence ID" value="HDX32702.1"/>
    <property type="molecule type" value="Genomic_DNA"/>
</dbReference>
<dbReference type="InterPro" id="IPR055170">
    <property type="entry name" value="GFO_IDH_MocA-like_dom"/>
</dbReference>
<dbReference type="PANTHER" id="PTHR43708:SF8">
    <property type="entry name" value="OXIDOREDUCTASE"/>
    <property type="match status" value="1"/>
</dbReference>
<organism evidence="3">
    <name type="scientific">Caldilinea aerophila</name>
    <dbReference type="NCBI Taxonomy" id="133453"/>
    <lineage>
        <taxon>Bacteria</taxon>
        <taxon>Bacillati</taxon>
        <taxon>Chloroflexota</taxon>
        <taxon>Caldilineae</taxon>
        <taxon>Caldilineales</taxon>
        <taxon>Caldilineaceae</taxon>
        <taxon>Caldilinea</taxon>
    </lineage>
</organism>
<protein>
    <submittedName>
        <fullName evidence="3">Gfo/Idh/MocA family oxidoreductase</fullName>
    </submittedName>
</protein>
<reference evidence="3" key="1">
    <citation type="journal article" date="2020" name="mSystems">
        <title>Genome- and Community-Level Interaction Insights into Carbon Utilization and Element Cycling Functions of Hydrothermarchaeota in Hydrothermal Sediment.</title>
        <authorList>
            <person name="Zhou Z."/>
            <person name="Liu Y."/>
            <person name="Xu W."/>
            <person name="Pan J."/>
            <person name="Luo Z.H."/>
            <person name="Li M."/>
        </authorList>
    </citation>
    <scope>NUCLEOTIDE SEQUENCE [LARGE SCALE GENOMIC DNA]</scope>
    <source>
        <strain evidence="3">SpSt-289</strain>
    </source>
</reference>
<dbReference type="SUPFAM" id="SSF51735">
    <property type="entry name" value="NAD(P)-binding Rossmann-fold domains"/>
    <property type="match status" value="1"/>
</dbReference>
<comment type="caution">
    <text evidence="3">The sequence shown here is derived from an EMBL/GenBank/DDBJ whole genome shotgun (WGS) entry which is preliminary data.</text>
</comment>
<gene>
    <name evidence="3" type="ORF">ENQ20_14620</name>
</gene>
<evidence type="ECO:0000313" key="3">
    <source>
        <dbReference type="EMBL" id="HDX32702.1"/>
    </source>
</evidence>
<dbReference type="Pfam" id="PF22725">
    <property type="entry name" value="GFO_IDH_MocA_C3"/>
    <property type="match status" value="1"/>
</dbReference>
<sequence>MRALGIGVIGFAHGHASLYCERLLTYDDVHLVACWDDDAARGLAAANRYGLRYSPYLEDVLNDPAVQAVIVTCETNRHAEMVIAAAAAGKHVLCQKPMALTLADCDRMAAAVEAAGVMFMMAFQMRHDPSNQKIKQLIEAGVVGRISLVRRRHCIPVLLNDAFIHGPTRWHLDPQKNMGMFMDDAVHAADFLHWVLGYPTSVMAEIGNTVTDVAPDDTGVAVYRYASGAMAVLVNSSVTLAGENTCEVYGDQGVIIQNHDDLVSTNIALPPHPIALKLYRRGETTWQNLNIPIPASHAERIAAVPRAFVDCILQGREPPATAQDGRVAVEMVLAAYRSAQEGRRVLFPLQE</sequence>
<evidence type="ECO:0000259" key="1">
    <source>
        <dbReference type="Pfam" id="PF01408"/>
    </source>
</evidence>
<dbReference type="InterPro" id="IPR051317">
    <property type="entry name" value="Gfo/Idh/MocA_oxidoreduct"/>
</dbReference>
<dbReference type="Gene3D" id="3.30.360.10">
    <property type="entry name" value="Dihydrodipicolinate Reductase, domain 2"/>
    <property type="match status" value="1"/>
</dbReference>
<dbReference type="AlphaFoldDB" id="A0A7C1JM83"/>
<name>A0A7C1JM83_9CHLR</name>
<dbReference type="InterPro" id="IPR000683">
    <property type="entry name" value="Gfo/Idh/MocA-like_OxRdtase_N"/>
</dbReference>
<dbReference type="PANTHER" id="PTHR43708">
    <property type="entry name" value="CONSERVED EXPRESSED OXIDOREDUCTASE (EUROFUNG)"/>
    <property type="match status" value="1"/>
</dbReference>
<dbReference type="SUPFAM" id="SSF55347">
    <property type="entry name" value="Glyceraldehyde-3-phosphate dehydrogenase-like, C-terminal domain"/>
    <property type="match status" value="1"/>
</dbReference>
<dbReference type="InterPro" id="IPR036291">
    <property type="entry name" value="NAD(P)-bd_dom_sf"/>
</dbReference>
<evidence type="ECO:0000259" key="2">
    <source>
        <dbReference type="Pfam" id="PF22725"/>
    </source>
</evidence>
<dbReference type="Gene3D" id="3.40.50.720">
    <property type="entry name" value="NAD(P)-binding Rossmann-like Domain"/>
    <property type="match status" value="1"/>
</dbReference>
<proteinExistence type="predicted"/>
<feature type="domain" description="GFO/IDH/MocA-like oxidoreductase" evidence="2">
    <location>
        <begin position="132"/>
        <end position="255"/>
    </location>
</feature>